<evidence type="ECO:0000256" key="10">
    <source>
        <dbReference type="RuleBase" id="RU000461"/>
    </source>
</evidence>
<dbReference type="InterPro" id="IPR002401">
    <property type="entry name" value="Cyt_P450_E_grp-I"/>
</dbReference>
<evidence type="ECO:0000256" key="5">
    <source>
        <dbReference type="ARBA" id="ARBA00022723"/>
    </source>
</evidence>
<dbReference type="Pfam" id="PF00067">
    <property type="entry name" value="p450"/>
    <property type="match status" value="1"/>
</dbReference>
<feature type="binding site" description="axial binding residue" evidence="9">
    <location>
        <position position="381"/>
    </location>
    <ligand>
        <name>heme</name>
        <dbReference type="ChEBI" id="CHEBI:30413"/>
    </ligand>
    <ligandPart>
        <name>Fe</name>
        <dbReference type="ChEBI" id="CHEBI:18248"/>
    </ligandPart>
</feature>
<evidence type="ECO:0000256" key="6">
    <source>
        <dbReference type="ARBA" id="ARBA00023002"/>
    </source>
</evidence>
<keyword evidence="7 9" id="KW-0408">Iron</keyword>
<dbReference type="PANTHER" id="PTHR46300">
    <property type="entry name" value="P450, PUTATIVE (EUROFUNG)-RELATED-RELATED"/>
    <property type="match status" value="1"/>
</dbReference>
<evidence type="ECO:0000256" key="11">
    <source>
        <dbReference type="SAM" id="Phobius"/>
    </source>
</evidence>
<accession>A0A8H7CAX3</accession>
<dbReference type="GO" id="GO:0016705">
    <property type="term" value="F:oxidoreductase activity, acting on paired donors, with incorporation or reduction of molecular oxygen"/>
    <property type="evidence" value="ECO:0007669"/>
    <property type="project" value="InterPro"/>
</dbReference>
<evidence type="ECO:0000256" key="9">
    <source>
        <dbReference type="PIRSR" id="PIRSR602401-1"/>
    </source>
</evidence>
<gene>
    <name evidence="12" type="ORF">MVEN_02438500</name>
</gene>
<keyword evidence="8 10" id="KW-0503">Monooxygenase</keyword>
<dbReference type="Proteomes" id="UP000620124">
    <property type="component" value="Unassembled WGS sequence"/>
</dbReference>
<evidence type="ECO:0000256" key="7">
    <source>
        <dbReference type="ARBA" id="ARBA00023004"/>
    </source>
</evidence>
<evidence type="ECO:0000256" key="8">
    <source>
        <dbReference type="ARBA" id="ARBA00023033"/>
    </source>
</evidence>
<evidence type="ECO:0000256" key="3">
    <source>
        <dbReference type="ARBA" id="ARBA00010617"/>
    </source>
</evidence>
<protein>
    <submittedName>
        <fullName evidence="12">Cytochrome P450</fullName>
    </submittedName>
</protein>
<evidence type="ECO:0000256" key="4">
    <source>
        <dbReference type="ARBA" id="ARBA00022617"/>
    </source>
</evidence>
<dbReference type="InterPro" id="IPR017972">
    <property type="entry name" value="Cyt_P450_CS"/>
</dbReference>
<feature type="transmembrane region" description="Helical" evidence="11">
    <location>
        <begin position="239"/>
        <end position="260"/>
    </location>
</feature>
<dbReference type="AlphaFoldDB" id="A0A8H7CAX3"/>
<keyword evidence="4 9" id="KW-0349">Heme</keyword>
<dbReference type="GO" id="GO:0020037">
    <property type="term" value="F:heme binding"/>
    <property type="evidence" value="ECO:0007669"/>
    <property type="project" value="InterPro"/>
</dbReference>
<comment type="cofactor">
    <cofactor evidence="1 9">
        <name>heme</name>
        <dbReference type="ChEBI" id="CHEBI:30413"/>
    </cofactor>
</comment>
<comment type="caution">
    <text evidence="12">The sequence shown here is derived from an EMBL/GenBank/DDBJ whole genome shotgun (WGS) entry which is preliminary data.</text>
</comment>
<evidence type="ECO:0000313" key="12">
    <source>
        <dbReference type="EMBL" id="KAF7330984.1"/>
    </source>
</evidence>
<keyword evidence="6 10" id="KW-0560">Oxidoreductase</keyword>
<keyword evidence="11" id="KW-0812">Transmembrane</keyword>
<dbReference type="PROSITE" id="PS00086">
    <property type="entry name" value="CYTOCHROME_P450"/>
    <property type="match status" value="1"/>
</dbReference>
<dbReference type="InterPro" id="IPR036396">
    <property type="entry name" value="Cyt_P450_sf"/>
</dbReference>
<keyword evidence="11" id="KW-1133">Transmembrane helix</keyword>
<dbReference type="GO" id="GO:0004497">
    <property type="term" value="F:monooxygenase activity"/>
    <property type="evidence" value="ECO:0007669"/>
    <property type="project" value="UniProtKB-KW"/>
</dbReference>
<dbReference type="InterPro" id="IPR050364">
    <property type="entry name" value="Cytochrome_P450_fung"/>
</dbReference>
<dbReference type="PRINTS" id="PR00463">
    <property type="entry name" value="EP450I"/>
</dbReference>
<keyword evidence="13" id="KW-1185">Reference proteome</keyword>
<keyword evidence="5 9" id="KW-0479">Metal-binding</keyword>
<comment type="pathway">
    <text evidence="2">Secondary metabolite biosynthesis.</text>
</comment>
<evidence type="ECO:0000256" key="1">
    <source>
        <dbReference type="ARBA" id="ARBA00001971"/>
    </source>
</evidence>
<dbReference type="EMBL" id="JACAZI010000032">
    <property type="protein sequence ID" value="KAF7330984.1"/>
    <property type="molecule type" value="Genomic_DNA"/>
</dbReference>
<dbReference type="Gene3D" id="1.10.630.10">
    <property type="entry name" value="Cytochrome P450"/>
    <property type="match status" value="1"/>
</dbReference>
<reference evidence="12" key="1">
    <citation type="submission" date="2020-05" db="EMBL/GenBank/DDBJ databases">
        <title>Mycena genomes resolve the evolution of fungal bioluminescence.</title>
        <authorList>
            <person name="Tsai I.J."/>
        </authorList>
    </citation>
    <scope>NUCLEOTIDE SEQUENCE</scope>
    <source>
        <strain evidence="12">CCC161011</strain>
    </source>
</reference>
<proteinExistence type="inferred from homology"/>
<sequence length="444" mass="50162">MPHSHVSKHFARLRPKYGDIAYLSVLSQDIIILNSQKAAWEILGVRGETSSGRPIMTMAGELSGYDRFLALRQDGERLRAGRTYLHSAIGPQHSRNYAPDQEEQVVRFLKKILNDPENFEEHCIWIMVTSHKITMTPYLESSTGVMDRFSEAAATGRWLVDTIPLLKYIPTWLPGVKFKKFAALCHIKAREAFEEPFLLIKQQMKDGVARKSLVASYLEESSSRTQEEEEFIMYTMGDLFGAGLLTMSSGILSFFIAMVLNPSAQKKAQAEIDAVCDRQNRLPTFADKSSLPYVEALLWEVLRWSTITPVGVPHRFTQDETYQGLRIKKNTTAFANIGQAAILFDSEAYPEPEVFKPERFLGHNPQPDPRKTAFGFGRRLCPGNALAEQTMFIILARTLATFDIQPREGHKYSISRTDGVVALPTHFEVDINIRSALAKDLLEN</sequence>
<evidence type="ECO:0000256" key="2">
    <source>
        <dbReference type="ARBA" id="ARBA00005179"/>
    </source>
</evidence>
<comment type="similarity">
    <text evidence="3 10">Belongs to the cytochrome P450 family.</text>
</comment>
<name>A0A8H7CAX3_9AGAR</name>
<evidence type="ECO:0000313" key="13">
    <source>
        <dbReference type="Proteomes" id="UP000620124"/>
    </source>
</evidence>
<organism evidence="12 13">
    <name type="scientific">Mycena venus</name>
    <dbReference type="NCBI Taxonomy" id="2733690"/>
    <lineage>
        <taxon>Eukaryota</taxon>
        <taxon>Fungi</taxon>
        <taxon>Dikarya</taxon>
        <taxon>Basidiomycota</taxon>
        <taxon>Agaricomycotina</taxon>
        <taxon>Agaricomycetes</taxon>
        <taxon>Agaricomycetidae</taxon>
        <taxon>Agaricales</taxon>
        <taxon>Marasmiineae</taxon>
        <taxon>Mycenaceae</taxon>
        <taxon>Mycena</taxon>
    </lineage>
</organism>
<dbReference type="PANTHER" id="PTHR46300:SF7">
    <property type="entry name" value="P450, PUTATIVE (EUROFUNG)-RELATED"/>
    <property type="match status" value="1"/>
</dbReference>
<dbReference type="SUPFAM" id="SSF48264">
    <property type="entry name" value="Cytochrome P450"/>
    <property type="match status" value="1"/>
</dbReference>
<dbReference type="GO" id="GO:0005506">
    <property type="term" value="F:iron ion binding"/>
    <property type="evidence" value="ECO:0007669"/>
    <property type="project" value="InterPro"/>
</dbReference>
<keyword evidence="11" id="KW-0472">Membrane</keyword>
<dbReference type="OrthoDB" id="2789670at2759"/>
<dbReference type="CDD" id="cd11065">
    <property type="entry name" value="CYP64-like"/>
    <property type="match status" value="1"/>
</dbReference>
<dbReference type="InterPro" id="IPR001128">
    <property type="entry name" value="Cyt_P450"/>
</dbReference>